<dbReference type="GO" id="GO:0051287">
    <property type="term" value="F:NAD binding"/>
    <property type="evidence" value="ECO:0007669"/>
    <property type="project" value="UniProtKB-UniRule"/>
</dbReference>
<sequence length="252" mass="26191">MTGEISKIGVLGAQGKVGAEMCKAVDAADEFTLVAALDAGDDISALVDSGAQAVVDFTHPDVVMANLAFCIENGIHAVVGTTGFDEARLDQLRRQLEASPGTGVLIAPNFSIGAILMMRFSAIAAPFYDSVEVIELHHPDKADAPSGTARRTAELIAAARREAGSAPMPDATSTSLDGARGADVDGVRVHGLRIRGMVAHQEVILGGPGETLTIRHDSMDRASFAPGVLTGLRNIADHPGLTVGLENFLDLD</sequence>
<dbReference type="SUPFAM" id="SSF55347">
    <property type="entry name" value="Glyceraldehyde-3-phosphate dehydrogenase-like, C-terminal domain"/>
    <property type="match status" value="1"/>
</dbReference>
<keyword evidence="2 13" id="KW-0963">Cytoplasm</keyword>
<evidence type="ECO:0000256" key="2">
    <source>
        <dbReference type="ARBA" id="ARBA00022490"/>
    </source>
</evidence>
<feature type="binding site" evidence="13">
    <location>
        <begin position="12"/>
        <end position="17"/>
    </location>
    <ligand>
        <name>NAD(+)</name>
        <dbReference type="ChEBI" id="CHEBI:57540"/>
    </ligand>
</feature>
<dbReference type="GO" id="GO:0008839">
    <property type="term" value="F:4-hydroxy-tetrahydrodipicolinate reductase"/>
    <property type="evidence" value="ECO:0007669"/>
    <property type="project" value="UniProtKB-UniRule"/>
</dbReference>
<dbReference type="AlphaFoldDB" id="A0A7Y9S085"/>
<keyword evidence="8 13" id="KW-0457">Lysine biosynthesis</keyword>
<evidence type="ECO:0000259" key="15">
    <source>
        <dbReference type="Pfam" id="PF05173"/>
    </source>
</evidence>
<evidence type="ECO:0000256" key="7">
    <source>
        <dbReference type="ARBA" id="ARBA00023027"/>
    </source>
</evidence>
<dbReference type="PANTHER" id="PTHR20836:SF0">
    <property type="entry name" value="4-HYDROXY-TETRAHYDRODIPICOLINATE REDUCTASE 1, CHLOROPLASTIC-RELATED"/>
    <property type="match status" value="1"/>
</dbReference>
<feature type="active site" description="Proton donor/acceptor" evidence="13">
    <location>
        <position position="137"/>
    </location>
</feature>
<comment type="pathway">
    <text evidence="9 13">Amino-acid biosynthesis; L-lysine biosynthesis via DAP pathway; (S)-tetrahydrodipicolinate from L-aspartate: step 4/4.</text>
</comment>
<dbReference type="FunFam" id="3.30.360.10:FF:000009">
    <property type="entry name" value="4-hydroxy-tetrahydrodipicolinate reductase"/>
    <property type="match status" value="1"/>
</dbReference>
<keyword evidence="6 13" id="KW-0560">Oxidoreductase</keyword>
<keyword evidence="7 13" id="KW-0520">NAD</keyword>
<comment type="caution">
    <text evidence="13">Was originally thought to be a dihydrodipicolinate reductase (DHDPR), catalyzing the conversion of dihydrodipicolinate to tetrahydrodipicolinate. However, it was shown in E.coli that the substrate of the enzymatic reaction is not dihydrodipicolinate (DHDP) but in fact (2S,4S)-4-hydroxy-2,3,4,5-tetrahydrodipicolinic acid (HTPA), the product released by the DapA-catalyzed reaction.</text>
</comment>
<comment type="similarity">
    <text evidence="1 13">Belongs to the DapB family.</text>
</comment>
<evidence type="ECO:0000256" key="13">
    <source>
        <dbReference type="HAMAP-Rule" id="MF_00102"/>
    </source>
</evidence>
<evidence type="ECO:0000256" key="4">
    <source>
        <dbReference type="ARBA" id="ARBA00022857"/>
    </source>
</evidence>
<comment type="subunit">
    <text evidence="13">Homotetramer.</text>
</comment>
<dbReference type="Proteomes" id="UP000540656">
    <property type="component" value="Unassembled WGS sequence"/>
</dbReference>
<evidence type="ECO:0000259" key="14">
    <source>
        <dbReference type="Pfam" id="PF01113"/>
    </source>
</evidence>
<comment type="subcellular location">
    <subcellularLocation>
        <location evidence="13">Cytoplasm</location>
    </subcellularLocation>
</comment>
<evidence type="ECO:0000256" key="3">
    <source>
        <dbReference type="ARBA" id="ARBA00022605"/>
    </source>
</evidence>
<dbReference type="EMBL" id="JACCAA010000001">
    <property type="protein sequence ID" value="NYG58082.1"/>
    <property type="molecule type" value="Genomic_DNA"/>
</dbReference>
<protein>
    <recommendedName>
        <fullName evidence="10 13">4-hydroxy-tetrahydrodipicolinate reductase</fullName>
        <shortName evidence="13">HTPA reductase</shortName>
        <ecNumber evidence="10 13">1.17.1.8</ecNumber>
    </recommendedName>
</protein>
<dbReference type="CDD" id="cd02274">
    <property type="entry name" value="DHDPR_N"/>
    <property type="match status" value="1"/>
</dbReference>
<dbReference type="InterPro" id="IPR022664">
    <property type="entry name" value="DapB_N_CS"/>
</dbReference>
<evidence type="ECO:0000256" key="1">
    <source>
        <dbReference type="ARBA" id="ARBA00006642"/>
    </source>
</evidence>
<keyword evidence="17" id="KW-1185">Reference proteome</keyword>
<evidence type="ECO:0000256" key="10">
    <source>
        <dbReference type="ARBA" id="ARBA00038983"/>
    </source>
</evidence>
<dbReference type="InterPro" id="IPR022663">
    <property type="entry name" value="DapB_C"/>
</dbReference>
<dbReference type="Pfam" id="PF01113">
    <property type="entry name" value="DapB_N"/>
    <property type="match status" value="1"/>
</dbReference>
<keyword evidence="4 13" id="KW-0521">NADP</keyword>
<name>A0A7Y9S085_9ACTN</name>
<dbReference type="UniPathway" id="UPA00034">
    <property type="reaction ID" value="UER00018"/>
</dbReference>
<dbReference type="InterPro" id="IPR000846">
    <property type="entry name" value="DapB_N"/>
</dbReference>
<dbReference type="PIRSF" id="PIRSF000161">
    <property type="entry name" value="DHPR"/>
    <property type="match status" value="1"/>
</dbReference>
<dbReference type="PANTHER" id="PTHR20836">
    <property type="entry name" value="DIHYDRODIPICOLINATE REDUCTASE"/>
    <property type="match status" value="1"/>
</dbReference>
<evidence type="ECO:0000313" key="16">
    <source>
        <dbReference type="EMBL" id="NYG58082.1"/>
    </source>
</evidence>
<keyword evidence="3 13" id="KW-0028">Amino-acid biosynthesis</keyword>
<dbReference type="GO" id="GO:0050661">
    <property type="term" value="F:NADP binding"/>
    <property type="evidence" value="ECO:0007669"/>
    <property type="project" value="UniProtKB-UniRule"/>
</dbReference>
<evidence type="ECO:0000313" key="17">
    <source>
        <dbReference type="Proteomes" id="UP000540656"/>
    </source>
</evidence>
<dbReference type="EC" id="1.17.1.8" evidence="10 13"/>
<evidence type="ECO:0000256" key="5">
    <source>
        <dbReference type="ARBA" id="ARBA00022915"/>
    </source>
</evidence>
<dbReference type="SUPFAM" id="SSF51735">
    <property type="entry name" value="NAD(P)-binding Rossmann-fold domains"/>
    <property type="match status" value="1"/>
</dbReference>
<dbReference type="GO" id="GO:0005829">
    <property type="term" value="C:cytosol"/>
    <property type="evidence" value="ECO:0007669"/>
    <property type="project" value="TreeGrafter"/>
</dbReference>
<comment type="catalytic activity">
    <reaction evidence="12 13">
        <text>(S)-2,3,4,5-tetrahydrodipicolinate + NAD(+) + H2O = (2S,4S)-4-hydroxy-2,3,4,5-tetrahydrodipicolinate + NADH + H(+)</text>
        <dbReference type="Rhea" id="RHEA:35323"/>
        <dbReference type="ChEBI" id="CHEBI:15377"/>
        <dbReference type="ChEBI" id="CHEBI:15378"/>
        <dbReference type="ChEBI" id="CHEBI:16845"/>
        <dbReference type="ChEBI" id="CHEBI:57540"/>
        <dbReference type="ChEBI" id="CHEBI:57945"/>
        <dbReference type="ChEBI" id="CHEBI:67139"/>
        <dbReference type="EC" id="1.17.1.8"/>
    </reaction>
</comment>
<feature type="binding site" evidence="13">
    <location>
        <begin position="147"/>
        <end position="148"/>
    </location>
    <ligand>
        <name>(S)-2,3,4,5-tetrahydrodipicolinate</name>
        <dbReference type="ChEBI" id="CHEBI:16845"/>
    </ligand>
</feature>
<feature type="domain" description="Dihydrodipicolinate reductase C-terminal" evidence="15">
    <location>
        <begin position="113"/>
        <end position="249"/>
    </location>
</feature>
<reference evidence="16 17" key="1">
    <citation type="submission" date="2020-07" db="EMBL/GenBank/DDBJ databases">
        <title>Sequencing the genomes of 1000 actinobacteria strains.</title>
        <authorList>
            <person name="Klenk H.-P."/>
        </authorList>
    </citation>
    <scope>NUCLEOTIDE SEQUENCE [LARGE SCALE GENOMIC DNA]</scope>
    <source>
        <strain evidence="16 17">DSM 23819</strain>
    </source>
</reference>
<dbReference type="GO" id="GO:0009089">
    <property type="term" value="P:lysine biosynthetic process via diaminopimelate"/>
    <property type="evidence" value="ECO:0007669"/>
    <property type="project" value="UniProtKB-UniRule"/>
</dbReference>
<feature type="binding site" evidence="13">
    <location>
        <position position="38"/>
    </location>
    <ligand>
        <name>NAD(+)</name>
        <dbReference type="ChEBI" id="CHEBI:57540"/>
    </ligand>
</feature>
<evidence type="ECO:0000256" key="9">
    <source>
        <dbReference type="ARBA" id="ARBA00037922"/>
    </source>
</evidence>
<dbReference type="InterPro" id="IPR036291">
    <property type="entry name" value="NAD(P)-bd_dom_sf"/>
</dbReference>
<comment type="catalytic activity">
    <reaction evidence="11 13">
        <text>(S)-2,3,4,5-tetrahydrodipicolinate + NADP(+) + H2O = (2S,4S)-4-hydroxy-2,3,4,5-tetrahydrodipicolinate + NADPH + H(+)</text>
        <dbReference type="Rhea" id="RHEA:35331"/>
        <dbReference type="ChEBI" id="CHEBI:15377"/>
        <dbReference type="ChEBI" id="CHEBI:15378"/>
        <dbReference type="ChEBI" id="CHEBI:16845"/>
        <dbReference type="ChEBI" id="CHEBI:57783"/>
        <dbReference type="ChEBI" id="CHEBI:58349"/>
        <dbReference type="ChEBI" id="CHEBI:67139"/>
        <dbReference type="EC" id="1.17.1.8"/>
    </reaction>
</comment>
<dbReference type="InterPro" id="IPR023940">
    <property type="entry name" value="DHDPR_bac"/>
</dbReference>
<accession>A0A7Y9S085</accession>
<feature type="binding site" evidence="13">
    <location>
        <position position="138"/>
    </location>
    <ligand>
        <name>(S)-2,3,4,5-tetrahydrodipicolinate</name>
        <dbReference type="ChEBI" id="CHEBI:16845"/>
    </ligand>
</feature>
<dbReference type="NCBIfam" id="TIGR00036">
    <property type="entry name" value="dapB"/>
    <property type="match status" value="1"/>
</dbReference>
<evidence type="ECO:0000256" key="12">
    <source>
        <dbReference type="ARBA" id="ARBA00049396"/>
    </source>
</evidence>
<dbReference type="GO" id="GO:0016726">
    <property type="term" value="F:oxidoreductase activity, acting on CH or CH2 groups, NAD or NADP as acceptor"/>
    <property type="evidence" value="ECO:0007669"/>
    <property type="project" value="UniProtKB-UniRule"/>
</dbReference>
<gene>
    <name evidence="13" type="primary">dapB</name>
    <name evidence="16" type="ORF">BJ980_001005</name>
</gene>
<feature type="binding site" evidence="13">
    <location>
        <begin position="107"/>
        <end position="110"/>
    </location>
    <ligand>
        <name>NAD(+)</name>
        <dbReference type="ChEBI" id="CHEBI:57540"/>
    </ligand>
</feature>
<dbReference type="PROSITE" id="PS01298">
    <property type="entry name" value="DAPB"/>
    <property type="match status" value="1"/>
</dbReference>
<dbReference type="Pfam" id="PF05173">
    <property type="entry name" value="DapB_C"/>
    <property type="match status" value="1"/>
</dbReference>
<dbReference type="HAMAP" id="MF_00102">
    <property type="entry name" value="DapB"/>
    <property type="match status" value="1"/>
</dbReference>
<dbReference type="Gene3D" id="3.30.360.10">
    <property type="entry name" value="Dihydrodipicolinate Reductase, domain 2"/>
    <property type="match status" value="1"/>
</dbReference>
<organism evidence="16 17">
    <name type="scientific">Nocardioides daedukensis</name>
    <dbReference type="NCBI Taxonomy" id="634462"/>
    <lineage>
        <taxon>Bacteria</taxon>
        <taxon>Bacillati</taxon>
        <taxon>Actinomycetota</taxon>
        <taxon>Actinomycetes</taxon>
        <taxon>Propionibacteriales</taxon>
        <taxon>Nocardioidaceae</taxon>
        <taxon>Nocardioides</taxon>
    </lineage>
</organism>
<dbReference type="GO" id="GO:0019877">
    <property type="term" value="P:diaminopimelate biosynthetic process"/>
    <property type="evidence" value="ECO:0007669"/>
    <property type="project" value="UniProtKB-UniRule"/>
</dbReference>
<comment type="caution">
    <text evidence="16">The sequence shown here is derived from an EMBL/GenBank/DDBJ whole genome shotgun (WGS) entry which is preliminary data.</text>
</comment>
<evidence type="ECO:0000256" key="11">
    <source>
        <dbReference type="ARBA" id="ARBA00049080"/>
    </source>
</evidence>
<comment type="caution">
    <text evidence="13">Lacks conserved residue(s) required for the propagation of feature annotation.</text>
</comment>
<keyword evidence="5 13" id="KW-0220">Diaminopimelate biosynthesis</keyword>
<comment type="function">
    <text evidence="13">Catalyzes the conversion of 4-hydroxy-tetrahydrodipicolinate (HTPA) to tetrahydrodipicolinate.</text>
</comment>
<proteinExistence type="inferred from homology"/>
<dbReference type="Gene3D" id="3.40.50.720">
    <property type="entry name" value="NAD(P)-binding Rossmann-like Domain"/>
    <property type="match status" value="1"/>
</dbReference>
<feature type="binding site" evidence="13">
    <location>
        <begin position="80"/>
        <end position="82"/>
    </location>
    <ligand>
        <name>NAD(+)</name>
        <dbReference type="ChEBI" id="CHEBI:57540"/>
    </ligand>
</feature>
<evidence type="ECO:0000256" key="6">
    <source>
        <dbReference type="ARBA" id="ARBA00023002"/>
    </source>
</evidence>
<evidence type="ECO:0000256" key="8">
    <source>
        <dbReference type="ARBA" id="ARBA00023154"/>
    </source>
</evidence>
<feature type="active site" description="Proton donor" evidence="13">
    <location>
        <position position="141"/>
    </location>
</feature>
<feature type="domain" description="Dihydrodipicolinate reductase N-terminal" evidence="14">
    <location>
        <begin position="7"/>
        <end position="110"/>
    </location>
</feature>